<reference evidence="1 2" key="1">
    <citation type="journal article" date="2018" name="Sci. Rep.">
        <title>Genomic signatures of local adaptation to the degree of environmental predictability in rotifers.</title>
        <authorList>
            <person name="Franch-Gras L."/>
            <person name="Hahn C."/>
            <person name="Garcia-Roger E.M."/>
            <person name="Carmona M.J."/>
            <person name="Serra M."/>
            <person name="Gomez A."/>
        </authorList>
    </citation>
    <scope>NUCLEOTIDE SEQUENCE [LARGE SCALE GENOMIC DNA]</scope>
    <source>
        <strain evidence="1">HYR1</strain>
    </source>
</reference>
<name>A0A3M7RN98_BRAPC</name>
<protein>
    <submittedName>
        <fullName evidence="1">Uncharacterized protein</fullName>
    </submittedName>
</protein>
<dbReference type="AlphaFoldDB" id="A0A3M7RN98"/>
<dbReference type="Proteomes" id="UP000276133">
    <property type="component" value="Unassembled WGS sequence"/>
</dbReference>
<gene>
    <name evidence="1" type="ORF">BpHYR1_004967</name>
</gene>
<proteinExistence type="predicted"/>
<evidence type="ECO:0000313" key="2">
    <source>
        <dbReference type="Proteomes" id="UP000276133"/>
    </source>
</evidence>
<evidence type="ECO:0000313" key="1">
    <source>
        <dbReference type="EMBL" id="RNA24949.1"/>
    </source>
</evidence>
<organism evidence="1 2">
    <name type="scientific">Brachionus plicatilis</name>
    <name type="common">Marine rotifer</name>
    <name type="synonym">Brachionus muelleri</name>
    <dbReference type="NCBI Taxonomy" id="10195"/>
    <lineage>
        <taxon>Eukaryota</taxon>
        <taxon>Metazoa</taxon>
        <taxon>Spiralia</taxon>
        <taxon>Gnathifera</taxon>
        <taxon>Rotifera</taxon>
        <taxon>Eurotatoria</taxon>
        <taxon>Monogononta</taxon>
        <taxon>Pseudotrocha</taxon>
        <taxon>Ploima</taxon>
        <taxon>Brachionidae</taxon>
        <taxon>Brachionus</taxon>
    </lineage>
</organism>
<keyword evidence="2" id="KW-1185">Reference proteome</keyword>
<accession>A0A3M7RN98</accession>
<sequence length="90" mass="9712">MCMFVSSSVGCNPITISGSALGSSLLAPLLNHRSPSLTQSSIKRYNFFSQDNNNLNKYSGFKFIGNFCSLNFINHGGGCAPSILDFIIEV</sequence>
<dbReference type="EMBL" id="REGN01003009">
    <property type="protein sequence ID" value="RNA24949.1"/>
    <property type="molecule type" value="Genomic_DNA"/>
</dbReference>
<comment type="caution">
    <text evidence="1">The sequence shown here is derived from an EMBL/GenBank/DDBJ whole genome shotgun (WGS) entry which is preliminary data.</text>
</comment>